<proteinExistence type="predicted"/>
<keyword evidence="2" id="KW-1185">Reference proteome</keyword>
<evidence type="ECO:0000313" key="1">
    <source>
        <dbReference type="EMBL" id="CAG8814874.1"/>
    </source>
</evidence>
<organism evidence="1 2">
    <name type="scientific">Racocetra persica</name>
    <dbReference type="NCBI Taxonomy" id="160502"/>
    <lineage>
        <taxon>Eukaryota</taxon>
        <taxon>Fungi</taxon>
        <taxon>Fungi incertae sedis</taxon>
        <taxon>Mucoromycota</taxon>
        <taxon>Glomeromycotina</taxon>
        <taxon>Glomeromycetes</taxon>
        <taxon>Diversisporales</taxon>
        <taxon>Gigasporaceae</taxon>
        <taxon>Racocetra</taxon>
    </lineage>
</organism>
<dbReference type="EMBL" id="CAJVQC010076668">
    <property type="protein sequence ID" value="CAG8814874.1"/>
    <property type="molecule type" value="Genomic_DNA"/>
</dbReference>
<protein>
    <submittedName>
        <fullName evidence="1">31468_t:CDS:1</fullName>
    </submittedName>
</protein>
<dbReference type="Proteomes" id="UP000789920">
    <property type="component" value="Unassembled WGS sequence"/>
</dbReference>
<feature type="non-terminal residue" evidence="1">
    <location>
        <position position="1"/>
    </location>
</feature>
<reference evidence="1" key="1">
    <citation type="submission" date="2021-06" db="EMBL/GenBank/DDBJ databases">
        <authorList>
            <person name="Kallberg Y."/>
            <person name="Tangrot J."/>
            <person name="Rosling A."/>
        </authorList>
    </citation>
    <scope>NUCLEOTIDE SEQUENCE</scope>
    <source>
        <strain evidence="1">MA461A</strain>
    </source>
</reference>
<evidence type="ECO:0000313" key="2">
    <source>
        <dbReference type="Proteomes" id="UP000789920"/>
    </source>
</evidence>
<gene>
    <name evidence="1" type="ORF">RPERSI_LOCUS24092</name>
</gene>
<name>A0ACA9RYH1_9GLOM</name>
<feature type="non-terminal residue" evidence="1">
    <location>
        <position position="66"/>
    </location>
</feature>
<comment type="caution">
    <text evidence="1">The sequence shown here is derived from an EMBL/GenBank/DDBJ whole genome shotgun (WGS) entry which is preliminary data.</text>
</comment>
<accession>A0ACA9RYH1</accession>
<sequence>TTSDNWEDQLYNWEQMLAEEETAILEDEEAERENENNKYKMSSDLLSNYTHPAIDHKAKWKLRDLF</sequence>